<organism evidence="1 2">
    <name type="scientific">Psychroflexus salis</name>
    <dbReference type="NCBI Taxonomy" id="1526574"/>
    <lineage>
        <taxon>Bacteria</taxon>
        <taxon>Pseudomonadati</taxon>
        <taxon>Bacteroidota</taxon>
        <taxon>Flavobacteriia</taxon>
        <taxon>Flavobacteriales</taxon>
        <taxon>Flavobacteriaceae</taxon>
        <taxon>Psychroflexus</taxon>
    </lineage>
</organism>
<dbReference type="EMBL" id="BMGL01000010">
    <property type="protein sequence ID" value="GGE17862.1"/>
    <property type="molecule type" value="Genomic_DNA"/>
</dbReference>
<gene>
    <name evidence="1" type="ORF">GCM10010831_18870</name>
</gene>
<dbReference type="Pfam" id="PF01963">
    <property type="entry name" value="TraB_PrgY_gumN"/>
    <property type="match status" value="1"/>
</dbReference>
<accession>A0A916ZXW4</accession>
<evidence type="ECO:0000313" key="2">
    <source>
        <dbReference type="Proteomes" id="UP000599688"/>
    </source>
</evidence>
<keyword evidence="1" id="KW-0449">Lipoprotein</keyword>
<proteinExistence type="predicted"/>
<dbReference type="PANTHER" id="PTHR40590:SF1">
    <property type="entry name" value="CYTOPLASMIC PROTEIN"/>
    <property type="match status" value="1"/>
</dbReference>
<dbReference type="InterPro" id="IPR002816">
    <property type="entry name" value="TraB/PrgY/GumN_fam"/>
</dbReference>
<evidence type="ECO:0000313" key="1">
    <source>
        <dbReference type="EMBL" id="GGE17862.1"/>
    </source>
</evidence>
<comment type="caution">
    <text evidence="1">The sequence shown here is derived from an EMBL/GenBank/DDBJ whole genome shotgun (WGS) entry which is preliminary data.</text>
</comment>
<dbReference type="AlphaFoldDB" id="A0A916ZXW4"/>
<dbReference type="CDD" id="cd14789">
    <property type="entry name" value="Tiki"/>
    <property type="match status" value="1"/>
</dbReference>
<name>A0A916ZXW4_9FLAO</name>
<reference evidence="1 2" key="1">
    <citation type="journal article" date="2014" name="Int. J. Syst. Evol. Microbiol.">
        <title>Complete genome sequence of Corynebacterium casei LMG S-19264T (=DSM 44701T), isolated from a smear-ripened cheese.</title>
        <authorList>
            <consortium name="US DOE Joint Genome Institute (JGI-PGF)"/>
            <person name="Walter F."/>
            <person name="Albersmeier A."/>
            <person name="Kalinowski J."/>
            <person name="Ruckert C."/>
        </authorList>
    </citation>
    <scope>NUCLEOTIDE SEQUENCE [LARGE SCALE GENOMIC DNA]</scope>
    <source>
        <strain evidence="1 2">CGMCC 1.12925</strain>
    </source>
</reference>
<sequence length="248" mass="28690">MFGTLHATCNTKLKPRVLDALNKTKQLALEIDLSDTSMQVKMMQMMYIKDGKAVMDFVNEEDKQVLYSFLSENIKTINYEMLKRLKPFILQSMLVPTMLDCSLPQAYDMLLLHQAQLKKLPIIGLETIEDQMAIFDAIPIEEQITDLIKMAKDTNKLYERQFDELVKAYEDENLKELEKSFAKDKSLMSNYNFEILDNRNENWIPIIEKMCQDKPSFIGFGALHLIGEKGVIQLLRTKGYSVEAVMPE</sequence>
<dbReference type="PANTHER" id="PTHR40590">
    <property type="entry name" value="CYTOPLASMIC PROTEIN-RELATED"/>
    <property type="match status" value="1"/>
</dbReference>
<dbReference type="Proteomes" id="UP000599688">
    <property type="component" value="Unassembled WGS sequence"/>
</dbReference>
<keyword evidence="2" id="KW-1185">Reference proteome</keyword>
<dbReference type="InterPro" id="IPR047111">
    <property type="entry name" value="YbaP-like"/>
</dbReference>
<protein>
    <submittedName>
        <fullName evidence="1">Lipoprotein</fullName>
    </submittedName>
</protein>